<dbReference type="OrthoDB" id="2897838at2759"/>
<dbReference type="KEGG" id="tnl:113505068"/>
<name>A0A7E5WRX6_TRINI</name>
<dbReference type="Gene3D" id="3.30.420.10">
    <property type="entry name" value="Ribonuclease H-like superfamily/Ribonuclease H"/>
    <property type="match status" value="1"/>
</dbReference>
<dbReference type="RefSeq" id="XP_026743374.1">
    <property type="nucleotide sequence ID" value="XM_026887573.1"/>
</dbReference>
<dbReference type="InParanoid" id="A0A7E5WRX6"/>
<dbReference type="CDD" id="cd09275">
    <property type="entry name" value="RNase_HI_RT_DIRS1"/>
    <property type="match status" value="1"/>
</dbReference>
<dbReference type="InterPro" id="IPR036397">
    <property type="entry name" value="RNaseH_sf"/>
</dbReference>
<dbReference type="GO" id="GO:0003676">
    <property type="term" value="F:nucleic acid binding"/>
    <property type="evidence" value="ECO:0007669"/>
    <property type="project" value="InterPro"/>
</dbReference>
<protein>
    <submittedName>
        <fullName evidence="2">Uncharacterized protein LOC113505068 isoform X1</fullName>
    </submittedName>
</protein>
<dbReference type="GO" id="GO:0071897">
    <property type="term" value="P:DNA biosynthetic process"/>
    <property type="evidence" value="ECO:0007669"/>
    <property type="project" value="UniProtKB-ARBA"/>
</dbReference>
<dbReference type="GeneID" id="113505068"/>
<evidence type="ECO:0000313" key="2">
    <source>
        <dbReference type="RefSeq" id="XP_026743374.1"/>
    </source>
</evidence>
<gene>
    <name evidence="2" type="primary">LOC113505068</name>
</gene>
<keyword evidence="1" id="KW-1185">Reference proteome</keyword>
<dbReference type="SUPFAM" id="SSF56672">
    <property type="entry name" value="DNA/RNA polymerases"/>
    <property type="match status" value="1"/>
</dbReference>
<dbReference type="PANTHER" id="PTHR33050:SF7">
    <property type="entry name" value="RIBONUCLEASE H"/>
    <property type="match status" value="1"/>
</dbReference>
<evidence type="ECO:0000313" key="1">
    <source>
        <dbReference type="Proteomes" id="UP000322000"/>
    </source>
</evidence>
<reference evidence="2" key="1">
    <citation type="submission" date="2025-08" db="UniProtKB">
        <authorList>
            <consortium name="RefSeq"/>
        </authorList>
    </citation>
    <scope>IDENTIFICATION</scope>
</reference>
<dbReference type="Proteomes" id="UP000322000">
    <property type="component" value="Chromosome 24"/>
</dbReference>
<dbReference type="PANTHER" id="PTHR33050">
    <property type="entry name" value="REVERSE TRANSCRIPTASE DOMAIN-CONTAINING PROTEIN"/>
    <property type="match status" value="1"/>
</dbReference>
<accession>A0A7E5WRX6</accession>
<dbReference type="InterPro" id="IPR052055">
    <property type="entry name" value="Hepadnavirus_pol/RT"/>
</dbReference>
<dbReference type="InterPro" id="IPR043502">
    <property type="entry name" value="DNA/RNA_pol_sf"/>
</dbReference>
<dbReference type="AlphaFoldDB" id="A0A7E5WRX6"/>
<organism evidence="1 2">
    <name type="scientific">Trichoplusia ni</name>
    <name type="common">Cabbage looper</name>
    <dbReference type="NCBI Taxonomy" id="7111"/>
    <lineage>
        <taxon>Eukaryota</taxon>
        <taxon>Metazoa</taxon>
        <taxon>Ecdysozoa</taxon>
        <taxon>Arthropoda</taxon>
        <taxon>Hexapoda</taxon>
        <taxon>Insecta</taxon>
        <taxon>Pterygota</taxon>
        <taxon>Neoptera</taxon>
        <taxon>Endopterygota</taxon>
        <taxon>Lepidoptera</taxon>
        <taxon>Glossata</taxon>
        <taxon>Ditrysia</taxon>
        <taxon>Noctuoidea</taxon>
        <taxon>Noctuidae</taxon>
        <taxon>Plusiinae</taxon>
        <taxon>Trichoplusia</taxon>
    </lineage>
</organism>
<sequence>MSKELNQTRSLLTSLGFILNYDKSILVPSKDCLFLGYKINSKKFQVYLPEEKIDHISKQIDKMLSLERCKIREFARFVGLLTSACPAIEYGWLYTKLFERIKYLNLKTTYDNYDCYMNIPQSLLPDLYWWKHAIKHSVNKIKHDSYDLEIFSDASTMGWGAVQGYNKASGMWSENERNMHINYLEILAAFFGLKIYAKSLTNCQILLRIDNTTAISYINRMGGIQFPHLTELAKRLWQWCESRQLHVYASYISSVDNAEADAESRRIHPDIEWELSSIAFQRIAQAFGYPEIDLFASRLNKKCCTYVSWHRDPDAYKVNAFTINWTNFYFYAFPPFSVILKTLRKIVSDKARGILIVPLWPTQPWYPIFKSLVISQILYLKPNENLIISPHSSGRNMHTQITLAAAILSGQHS</sequence>
<proteinExistence type="predicted"/>